<keyword evidence="13" id="KW-1185">Reference proteome</keyword>
<feature type="signal peptide" evidence="11">
    <location>
        <begin position="1"/>
        <end position="20"/>
    </location>
</feature>
<comment type="subcellular location">
    <subcellularLocation>
        <location evidence="2">Secreted</location>
    </subcellularLocation>
</comment>
<keyword evidence="5" id="KW-0964">Secreted</keyword>
<keyword evidence="6" id="KW-0597">Phosphoprotein</keyword>
<evidence type="ECO:0000313" key="13">
    <source>
        <dbReference type="Proteomes" id="UP001108240"/>
    </source>
</evidence>
<keyword evidence="7 11" id="KW-0732">Signal</keyword>
<protein>
    <recommendedName>
        <fullName evidence="4">Secreted phosphoprotein 24</fullName>
    </recommendedName>
    <alternativeName>
        <fullName evidence="9">Secreted phosphoprotein 2</fullName>
    </alternativeName>
</protein>
<dbReference type="SUPFAM" id="SSF54403">
    <property type="entry name" value="Cystatin/monellin"/>
    <property type="match status" value="1"/>
</dbReference>
<evidence type="ECO:0000256" key="9">
    <source>
        <dbReference type="ARBA" id="ARBA00029627"/>
    </source>
</evidence>
<organism evidence="12 13">
    <name type="scientific">Cyprinus carpio carpio</name>
    <dbReference type="NCBI Taxonomy" id="630221"/>
    <lineage>
        <taxon>Eukaryota</taxon>
        <taxon>Metazoa</taxon>
        <taxon>Chordata</taxon>
        <taxon>Craniata</taxon>
        <taxon>Vertebrata</taxon>
        <taxon>Euteleostomi</taxon>
        <taxon>Actinopterygii</taxon>
        <taxon>Neopterygii</taxon>
        <taxon>Teleostei</taxon>
        <taxon>Ostariophysi</taxon>
        <taxon>Cypriniformes</taxon>
        <taxon>Cyprinidae</taxon>
        <taxon>Cyprininae</taxon>
        <taxon>Cyprinus</taxon>
    </lineage>
</organism>
<reference evidence="12" key="2">
    <citation type="submission" date="2025-09" db="UniProtKB">
        <authorList>
            <consortium name="Ensembl"/>
        </authorList>
    </citation>
    <scope>IDENTIFICATION</scope>
</reference>
<feature type="region of interest" description="Disordered" evidence="10">
    <location>
        <begin position="174"/>
        <end position="201"/>
    </location>
</feature>
<dbReference type="GeneTree" id="ENSGT00390000009001"/>
<evidence type="ECO:0000256" key="11">
    <source>
        <dbReference type="SAM" id="SignalP"/>
    </source>
</evidence>
<dbReference type="Proteomes" id="UP001108240">
    <property type="component" value="Unplaced"/>
</dbReference>
<dbReference type="Gene3D" id="3.10.450.10">
    <property type="match status" value="1"/>
</dbReference>
<comment type="function">
    <text evidence="1">Could coordinate an aspect of bone turnover.</text>
</comment>
<dbReference type="InterPro" id="IPR046350">
    <property type="entry name" value="Cystatin_sf"/>
</dbReference>
<dbReference type="PANTHER" id="PTHR15444:SF4">
    <property type="entry name" value="SECRETED PHOSPHOPROTEIN 24"/>
    <property type="match status" value="1"/>
</dbReference>
<name>A0A8C1FRE3_CYPCA</name>
<dbReference type="PANTHER" id="PTHR15444">
    <property type="entry name" value="SECRETED PHOSPHOPROTEIN 24"/>
    <property type="match status" value="1"/>
</dbReference>
<dbReference type="OMA" id="CRSTVQM"/>
<evidence type="ECO:0000256" key="2">
    <source>
        <dbReference type="ARBA" id="ARBA00004613"/>
    </source>
</evidence>
<evidence type="ECO:0000256" key="10">
    <source>
        <dbReference type="SAM" id="MobiDB-lite"/>
    </source>
</evidence>
<dbReference type="Ensembl" id="ENSCCRT00000103243.2">
    <property type="protein sequence ID" value="ENSCCRP00000095132.2"/>
    <property type="gene ID" value="ENSCCRG00000051343.2"/>
</dbReference>
<evidence type="ECO:0000256" key="7">
    <source>
        <dbReference type="ARBA" id="ARBA00022729"/>
    </source>
</evidence>
<evidence type="ECO:0000256" key="6">
    <source>
        <dbReference type="ARBA" id="ARBA00022553"/>
    </source>
</evidence>
<reference evidence="12" key="1">
    <citation type="submission" date="2025-08" db="UniProtKB">
        <authorList>
            <consortium name="Ensembl"/>
        </authorList>
    </citation>
    <scope>IDENTIFICATION</scope>
</reference>
<proteinExistence type="inferred from homology"/>
<dbReference type="GO" id="GO:0046849">
    <property type="term" value="P:bone remodeling"/>
    <property type="evidence" value="ECO:0007669"/>
    <property type="project" value="InterPro"/>
</dbReference>
<accession>A0A8C1FRE3</accession>
<evidence type="ECO:0000313" key="12">
    <source>
        <dbReference type="Ensembl" id="ENSCCRP00000095132.2"/>
    </source>
</evidence>
<keyword evidence="8" id="KW-1015">Disulfide bond</keyword>
<evidence type="ECO:0000256" key="8">
    <source>
        <dbReference type="ARBA" id="ARBA00023157"/>
    </source>
</evidence>
<dbReference type="Pfam" id="PF07448">
    <property type="entry name" value="Spp-24"/>
    <property type="match status" value="1"/>
</dbReference>
<evidence type="ECO:0000256" key="1">
    <source>
        <dbReference type="ARBA" id="ARBA00002371"/>
    </source>
</evidence>
<evidence type="ECO:0000256" key="4">
    <source>
        <dbReference type="ARBA" id="ARBA00020365"/>
    </source>
</evidence>
<evidence type="ECO:0000256" key="5">
    <source>
        <dbReference type="ARBA" id="ARBA00022525"/>
    </source>
</evidence>
<feature type="compositionally biased region" description="Basic and acidic residues" evidence="10">
    <location>
        <begin position="177"/>
        <end position="195"/>
    </location>
</feature>
<dbReference type="AlphaFoldDB" id="A0A8C1FRE3"/>
<sequence>MKMRCCVFLFLLLQVLGGLGFPLFELSSKADDALQMALTQINARIARNHLYRVSKASVKRIVPLGTNTFDLHLRFGIRETECQKSSGVDPQGCMYRKGFFAVSYLKLEAGCYVRARVSEDGTRIISLRCTKADSSSSSSESSEEGGLGLHYDLNHFGTRDRTHSTSAPSIIMAPPIRTDRHDNTETNHVRGDNFDNHLPYH</sequence>
<comment type="similarity">
    <text evidence="3">Belongs to the SPP2 family.</text>
</comment>
<feature type="chain" id="PRO_5039946908" description="Secreted phosphoprotein 24" evidence="11">
    <location>
        <begin position="21"/>
        <end position="201"/>
    </location>
</feature>
<dbReference type="GO" id="GO:0005576">
    <property type="term" value="C:extracellular region"/>
    <property type="evidence" value="ECO:0007669"/>
    <property type="project" value="UniProtKB-SubCell"/>
</dbReference>
<dbReference type="InterPro" id="IPR010892">
    <property type="entry name" value="Spp-24"/>
</dbReference>
<evidence type="ECO:0000256" key="3">
    <source>
        <dbReference type="ARBA" id="ARBA00008576"/>
    </source>
</evidence>